<keyword evidence="6" id="KW-0560">Oxidoreductase</keyword>
<evidence type="ECO:0000256" key="3">
    <source>
        <dbReference type="ARBA" id="ARBA00022630"/>
    </source>
</evidence>
<evidence type="ECO:0000256" key="10">
    <source>
        <dbReference type="SAM" id="SignalP"/>
    </source>
</evidence>
<dbReference type="GO" id="GO:0016614">
    <property type="term" value="F:oxidoreductase activity, acting on CH-OH group of donors"/>
    <property type="evidence" value="ECO:0007669"/>
    <property type="project" value="InterPro"/>
</dbReference>
<organism evidence="13 14">
    <name type="scientific">Sistotremastrum suecicum HHB10207 ss-3</name>
    <dbReference type="NCBI Taxonomy" id="1314776"/>
    <lineage>
        <taxon>Eukaryota</taxon>
        <taxon>Fungi</taxon>
        <taxon>Dikarya</taxon>
        <taxon>Basidiomycota</taxon>
        <taxon>Agaricomycotina</taxon>
        <taxon>Agaricomycetes</taxon>
        <taxon>Sistotremastrales</taxon>
        <taxon>Sistotremastraceae</taxon>
        <taxon>Sistotremastrum</taxon>
    </lineage>
</organism>
<dbReference type="SUPFAM" id="SSF54373">
    <property type="entry name" value="FAD-linked reductases, C-terminal domain"/>
    <property type="match status" value="1"/>
</dbReference>
<dbReference type="PROSITE" id="PS00624">
    <property type="entry name" value="GMC_OXRED_2"/>
    <property type="match status" value="1"/>
</dbReference>
<reference evidence="13 14" key="1">
    <citation type="journal article" date="2016" name="Mol. Biol. Evol.">
        <title>Comparative Genomics of Early-Diverging Mushroom-Forming Fungi Provides Insights into the Origins of Lignocellulose Decay Capabilities.</title>
        <authorList>
            <person name="Nagy L.G."/>
            <person name="Riley R."/>
            <person name="Tritt A."/>
            <person name="Adam C."/>
            <person name="Daum C."/>
            <person name="Floudas D."/>
            <person name="Sun H."/>
            <person name="Yadav J.S."/>
            <person name="Pangilinan J."/>
            <person name="Larsson K.H."/>
            <person name="Matsuura K."/>
            <person name="Barry K."/>
            <person name="Labutti K."/>
            <person name="Kuo R."/>
            <person name="Ohm R.A."/>
            <person name="Bhattacharya S.S."/>
            <person name="Shirouzu T."/>
            <person name="Yoshinaga Y."/>
            <person name="Martin F.M."/>
            <person name="Grigoriev I.V."/>
            <person name="Hibbett D.S."/>
        </authorList>
    </citation>
    <scope>NUCLEOTIDE SEQUENCE [LARGE SCALE GENOMIC DNA]</scope>
    <source>
        <strain evidence="13 14">HHB10207 ss-3</strain>
    </source>
</reference>
<dbReference type="InterPro" id="IPR036188">
    <property type="entry name" value="FAD/NAD-bd_sf"/>
</dbReference>
<dbReference type="SUPFAM" id="SSF51905">
    <property type="entry name" value="FAD/NAD(P)-binding domain"/>
    <property type="match status" value="1"/>
</dbReference>
<keyword evidence="3 9" id="KW-0285">Flavoprotein</keyword>
<protein>
    <submittedName>
        <fullName evidence="13">Glucose oxidase</fullName>
    </submittedName>
</protein>
<name>A0A166EE16_9AGAM</name>
<evidence type="ECO:0000256" key="7">
    <source>
        <dbReference type="PIRSR" id="PIRSR000137-1"/>
    </source>
</evidence>
<gene>
    <name evidence="13" type="ORF">SISSUDRAFT_1061089</name>
</gene>
<dbReference type="PIRSF" id="PIRSF000137">
    <property type="entry name" value="Alcohol_oxidase"/>
    <property type="match status" value="1"/>
</dbReference>
<dbReference type="PANTHER" id="PTHR11552:SF201">
    <property type="entry name" value="GLUCOSE-METHANOL-CHOLINE OXIDOREDUCTASE N-TERMINAL DOMAIN-CONTAINING PROTEIN"/>
    <property type="match status" value="1"/>
</dbReference>
<evidence type="ECO:0000256" key="9">
    <source>
        <dbReference type="RuleBase" id="RU003968"/>
    </source>
</evidence>
<dbReference type="Gene3D" id="3.30.560.10">
    <property type="entry name" value="Glucose Oxidase, domain 3"/>
    <property type="match status" value="1"/>
</dbReference>
<evidence type="ECO:0000313" key="13">
    <source>
        <dbReference type="EMBL" id="KZT39488.1"/>
    </source>
</evidence>
<keyword evidence="14" id="KW-1185">Reference proteome</keyword>
<accession>A0A166EE16</accession>
<dbReference type="PROSITE" id="PS00623">
    <property type="entry name" value="GMC_OXRED_1"/>
    <property type="match status" value="1"/>
</dbReference>
<feature type="domain" description="Glucose-methanol-choline oxidoreductase N-terminal" evidence="11">
    <location>
        <begin position="114"/>
        <end position="137"/>
    </location>
</feature>
<dbReference type="STRING" id="1314776.A0A166EE16"/>
<dbReference type="PANTHER" id="PTHR11552">
    <property type="entry name" value="GLUCOSE-METHANOL-CHOLINE GMC OXIDOREDUCTASE"/>
    <property type="match status" value="1"/>
</dbReference>
<evidence type="ECO:0000313" key="14">
    <source>
        <dbReference type="Proteomes" id="UP000076798"/>
    </source>
</evidence>
<dbReference type="AlphaFoldDB" id="A0A166EE16"/>
<feature type="binding site" evidence="8">
    <location>
        <position position="274"/>
    </location>
    <ligand>
        <name>FAD</name>
        <dbReference type="ChEBI" id="CHEBI:57692"/>
    </ligand>
</feature>
<evidence type="ECO:0000256" key="6">
    <source>
        <dbReference type="ARBA" id="ARBA00023002"/>
    </source>
</evidence>
<keyword evidence="5 8" id="KW-0274">FAD</keyword>
<dbReference type="Pfam" id="PF00732">
    <property type="entry name" value="GMC_oxred_N"/>
    <property type="match status" value="1"/>
</dbReference>
<proteinExistence type="inferred from homology"/>
<comment type="cofactor">
    <cofactor evidence="1 8">
        <name>FAD</name>
        <dbReference type="ChEBI" id="CHEBI:57692"/>
    </cofactor>
</comment>
<evidence type="ECO:0000256" key="8">
    <source>
        <dbReference type="PIRSR" id="PIRSR000137-2"/>
    </source>
</evidence>
<dbReference type="OrthoDB" id="269227at2759"/>
<keyword evidence="4 10" id="KW-0732">Signal</keyword>
<evidence type="ECO:0000256" key="2">
    <source>
        <dbReference type="ARBA" id="ARBA00010790"/>
    </source>
</evidence>
<dbReference type="InterPro" id="IPR027424">
    <property type="entry name" value="Glucose_Oxidase_domain_2"/>
</dbReference>
<feature type="active site" description="Proton donor" evidence="7">
    <location>
        <position position="555"/>
    </location>
</feature>
<evidence type="ECO:0000259" key="11">
    <source>
        <dbReference type="PROSITE" id="PS00623"/>
    </source>
</evidence>
<feature type="domain" description="Glucose-methanol-choline oxidoreductase N-terminal" evidence="12">
    <location>
        <begin position="318"/>
        <end position="332"/>
    </location>
</feature>
<evidence type="ECO:0000256" key="1">
    <source>
        <dbReference type="ARBA" id="ARBA00001974"/>
    </source>
</evidence>
<dbReference type="Gene3D" id="4.10.450.10">
    <property type="entry name" value="Glucose Oxidase, domain 2"/>
    <property type="match status" value="1"/>
</dbReference>
<dbReference type="GO" id="GO:0050660">
    <property type="term" value="F:flavin adenine dinucleotide binding"/>
    <property type="evidence" value="ECO:0007669"/>
    <property type="project" value="InterPro"/>
</dbReference>
<evidence type="ECO:0000256" key="5">
    <source>
        <dbReference type="ARBA" id="ARBA00022827"/>
    </source>
</evidence>
<feature type="signal peptide" evidence="10">
    <location>
        <begin position="1"/>
        <end position="18"/>
    </location>
</feature>
<dbReference type="InterPro" id="IPR000172">
    <property type="entry name" value="GMC_OxRdtase_N"/>
</dbReference>
<evidence type="ECO:0000256" key="4">
    <source>
        <dbReference type="ARBA" id="ARBA00022729"/>
    </source>
</evidence>
<dbReference type="Proteomes" id="UP000076798">
    <property type="component" value="Unassembled WGS sequence"/>
</dbReference>
<dbReference type="InterPro" id="IPR012132">
    <property type="entry name" value="GMC_OxRdtase"/>
</dbReference>
<dbReference type="Pfam" id="PF05199">
    <property type="entry name" value="GMC_oxred_C"/>
    <property type="match status" value="1"/>
</dbReference>
<feature type="chain" id="PRO_5007872734" evidence="10">
    <location>
        <begin position="19"/>
        <end position="618"/>
    </location>
</feature>
<dbReference type="Gene3D" id="3.50.50.60">
    <property type="entry name" value="FAD/NAD(P)-binding domain"/>
    <property type="match status" value="1"/>
</dbReference>
<evidence type="ECO:0000259" key="12">
    <source>
        <dbReference type="PROSITE" id="PS00624"/>
    </source>
</evidence>
<dbReference type="InterPro" id="IPR007867">
    <property type="entry name" value="GMC_OxRtase_C"/>
</dbReference>
<feature type="active site" description="Proton acceptor" evidence="7">
    <location>
        <position position="598"/>
    </location>
</feature>
<comment type="similarity">
    <text evidence="2 9">Belongs to the GMC oxidoreductase family.</text>
</comment>
<dbReference type="EMBL" id="KV428045">
    <property type="protein sequence ID" value="KZT39488.1"/>
    <property type="molecule type" value="Genomic_DNA"/>
</dbReference>
<sequence>MWTSLLVALCALSSTSIATPIGEKRALPVSGISTDPTTADGQTFDYIVVGGGLAGFTVAARLAENSSATILLIEAGGDDRTNPNVFDIYNYGAAFGSYLDWNWQADQGRAIHGGKTLGGSTSINGAAWTRATADQYNALSSLLPASQSSLNWNFNSLLTYMQKAETFSAPNSQQQAKGANSVAAYHGTTGPVQATFPDLMFGGPQQMAFVNTITNLTGITHSPDINGGAPNAVSFTPDSIDWHRDDHRSSSVEAYFSPVEGRRHSWLILTKFIVNKVLFSGTTLPLTANAVTFQATNSSSSSKVYTAHARNQVILAAGSISSPAILQRSGVGDPALLNPLGIKVVNPLVSVGLNLQEQTIDSLGAHGNSKFNAGGSGPSDCIAFPNIDQVFGSASTGIKNGIRANLSSWATSQAPGNALSASALLQIYQVQADLIVNKSAPIVELFYDTGFPDDLGIDMWQLLPFSRGSVKITSTSAFTQPKVAVNYFSVDYDLQVQVAGAQLSRAIFAAPPLNGLTTGETIPGFSQVPNSAAFPRGNPADWRKWIKNGFASVAHPIATCAMMDRALGGVVDGTLRVYDTTNLRVVDASILPLQISAHLSSTLYGVAEKAADIIKSGV</sequence>